<evidence type="ECO:0000256" key="2">
    <source>
        <dbReference type="HAMAP-Rule" id="MF_00758"/>
    </source>
</evidence>
<protein>
    <recommendedName>
        <fullName evidence="2">UPF0301 protein AB835_02900</fullName>
    </recommendedName>
</protein>
<dbReference type="HAMAP" id="MF_00758">
    <property type="entry name" value="UPF0301"/>
    <property type="match status" value="1"/>
</dbReference>
<evidence type="ECO:0000313" key="4">
    <source>
        <dbReference type="Proteomes" id="UP000242502"/>
    </source>
</evidence>
<dbReference type="InterPro" id="IPR003774">
    <property type="entry name" value="AlgH-like"/>
</dbReference>
<dbReference type="SUPFAM" id="SSF143456">
    <property type="entry name" value="VC0467-like"/>
    <property type="match status" value="1"/>
</dbReference>
<reference evidence="3 4" key="1">
    <citation type="journal article" date="2016" name="Appl. Environ. Microbiol.">
        <title>Lack of Overt Genome Reduction in the Bryostatin-Producing Bryozoan Symbiont "Candidatus Endobugula sertula".</title>
        <authorList>
            <person name="Miller I.J."/>
            <person name="Vanee N."/>
            <person name="Fong S.S."/>
            <person name="Lim-Fong G.E."/>
            <person name="Kwan J.C."/>
        </authorList>
    </citation>
    <scope>NUCLEOTIDE SEQUENCE [LARGE SCALE GENOMIC DNA]</scope>
    <source>
        <strain evidence="3">AB1-4</strain>
    </source>
</reference>
<evidence type="ECO:0000256" key="1">
    <source>
        <dbReference type="ARBA" id="ARBA00009600"/>
    </source>
</evidence>
<organism evidence="3 4">
    <name type="scientific">Candidatus Endobugula sertula</name>
    <name type="common">Bugula neritina bacterial symbiont</name>
    <dbReference type="NCBI Taxonomy" id="62101"/>
    <lineage>
        <taxon>Bacteria</taxon>
        <taxon>Pseudomonadati</taxon>
        <taxon>Pseudomonadota</taxon>
        <taxon>Gammaproteobacteria</taxon>
        <taxon>Cellvibrionales</taxon>
        <taxon>Cellvibrionaceae</taxon>
        <taxon>Candidatus Endobugula</taxon>
    </lineage>
</organism>
<dbReference type="Pfam" id="PF02622">
    <property type="entry name" value="DUF179"/>
    <property type="match status" value="1"/>
</dbReference>
<comment type="caution">
    <text evidence="3">The sequence shown here is derived from an EMBL/GenBank/DDBJ whole genome shotgun (WGS) entry which is preliminary data.</text>
</comment>
<dbReference type="STRING" id="62101.AB835_02900"/>
<dbReference type="PANTHER" id="PTHR30327">
    <property type="entry name" value="UNCHARACTERIZED PROTEIN YQGE"/>
    <property type="match status" value="1"/>
</dbReference>
<proteinExistence type="inferred from homology"/>
<name>A0A1D2QSQ3_9GAMM</name>
<comment type="similarity">
    <text evidence="1 2">Belongs to the UPF0301 (AlgH) family.</text>
</comment>
<dbReference type="NCBIfam" id="NF001266">
    <property type="entry name" value="PRK00228.1-1"/>
    <property type="match status" value="1"/>
</dbReference>
<sequence>MTTFNSFKNHFLIAMPSIADRRFSQSVTYLCEHNRGGAMGLIINQPAPMSYSDLFHQLQLNTEYPDNSPLLVGGPVQKERGFVLHSNEKQWEATLPISDEISITSSKDILSDIANHQGPESVLIALGYAGWDAGQLEAEIAQNSWLTVPANKQIIFDAPLETRWKSSAQVLGIDLHLMSSHAGHA</sequence>
<gene>
    <name evidence="3" type="ORF">AB835_02900</name>
</gene>
<dbReference type="Gene3D" id="3.40.1740.10">
    <property type="entry name" value="VC0467-like"/>
    <property type="match status" value="1"/>
</dbReference>
<evidence type="ECO:0000313" key="3">
    <source>
        <dbReference type="EMBL" id="ODS24550.1"/>
    </source>
</evidence>
<dbReference type="Proteomes" id="UP000242502">
    <property type="component" value="Unassembled WGS sequence"/>
</dbReference>
<dbReference type="AlphaFoldDB" id="A0A1D2QSQ3"/>
<dbReference type="PANTHER" id="PTHR30327:SF1">
    <property type="entry name" value="UPF0301 PROTEIN YQGE"/>
    <property type="match status" value="1"/>
</dbReference>
<accession>A0A1D2QSQ3</accession>
<dbReference type="GO" id="GO:0005829">
    <property type="term" value="C:cytosol"/>
    <property type="evidence" value="ECO:0007669"/>
    <property type="project" value="TreeGrafter"/>
</dbReference>
<dbReference type="EMBL" id="MDLC01000007">
    <property type="protein sequence ID" value="ODS24550.1"/>
    <property type="molecule type" value="Genomic_DNA"/>
</dbReference>